<sequence>MLPSLISSRLSTALCSLESRLIPNSLNSKSQTLSLVRCRSTLCCVIASAFSAFDLLVSYYFKLGMDRFGASEWVWSNQVLLCIMEQ</sequence>
<proteinExistence type="predicted"/>
<reference evidence="1" key="2">
    <citation type="submission" date="2023-02" db="EMBL/GenBank/DDBJ databases">
        <authorList>
            <person name="Swenson N.G."/>
            <person name="Wegrzyn J.L."/>
            <person name="Mcevoy S.L."/>
        </authorList>
    </citation>
    <scope>NUCLEOTIDE SEQUENCE</scope>
    <source>
        <strain evidence="1">91603</strain>
        <tissue evidence="1">Leaf</tissue>
    </source>
</reference>
<evidence type="ECO:0000313" key="2">
    <source>
        <dbReference type="Proteomes" id="UP001064489"/>
    </source>
</evidence>
<reference evidence="1" key="1">
    <citation type="journal article" date="2022" name="Plant J.">
        <title>Strategies of tolerance reflected in two North American maple genomes.</title>
        <authorList>
            <person name="McEvoy S.L."/>
            <person name="Sezen U.U."/>
            <person name="Trouern-Trend A."/>
            <person name="McMahon S.M."/>
            <person name="Schaberg P.G."/>
            <person name="Yang J."/>
            <person name="Wegrzyn J.L."/>
            <person name="Swenson N.G."/>
        </authorList>
    </citation>
    <scope>NUCLEOTIDE SEQUENCE</scope>
    <source>
        <strain evidence="1">91603</strain>
    </source>
</reference>
<name>A0AAD5J042_ACENE</name>
<dbReference type="AlphaFoldDB" id="A0AAD5J042"/>
<dbReference type="Proteomes" id="UP001064489">
    <property type="component" value="Chromosome 4"/>
</dbReference>
<dbReference type="EMBL" id="JAJSOW010000101">
    <property type="protein sequence ID" value="KAI9181187.1"/>
    <property type="molecule type" value="Genomic_DNA"/>
</dbReference>
<gene>
    <name evidence="1" type="ORF">LWI28_012284</name>
</gene>
<accession>A0AAD5J042</accession>
<organism evidence="1 2">
    <name type="scientific">Acer negundo</name>
    <name type="common">Box elder</name>
    <dbReference type="NCBI Taxonomy" id="4023"/>
    <lineage>
        <taxon>Eukaryota</taxon>
        <taxon>Viridiplantae</taxon>
        <taxon>Streptophyta</taxon>
        <taxon>Embryophyta</taxon>
        <taxon>Tracheophyta</taxon>
        <taxon>Spermatophyta</taxon>
        <taxon>Magnoliopsida</taxon>
        <taxon>eudicotyledons</taxon>
        <taxon>Gunneridae</taxon>
        <taxon>Pentapetalae</taxon>
        <taxon>rosids</taxon>
        <taxon>malvids</taxon>
        <taxon>Sapindales</taxon>
        <taxon>Sapindaceae</taxon>
        <taxon>Hippocastanoideae</taxon>
        <taxon>Acereae</taxon>
        <taxon>Acer</taxon>
    </lineage>
</organism>
<comment type="caution">
    <text evidence="1">The sequence shown here is derived from an EMBL/GenBank/DDBJ whole genome shotgun (WGS) entry which is preliminary data.</text>
</comment>
<protein>
    <submittedName>
        <fullName evidence="1">Uncharacterized protein</fullName>
    </submittedName>
</protein>
<evidence type="ECO:0000313" key="1">
    <source>
        <dbReference type="EMBL" id="KAI9181187.1"/>
    </source>
</evidence>
<keyword evidence="2" id="KW-1185">Reference proteome</keyword>